<dbReference type="InterPro" id="IPR000620">
    <property type="entry name" value="EamA_dom"/>
</dbReference>
<keyword evidence="2" id="KW-0175">Coiled coil</keyword>
<keyword evidence="4" id="KW-0472">Membrane</keyword>
<gene>
    <name evidence="6" type="ORF">NDI37_16945</name>
</gene>
<feature type="transmembrane region" description="Helical" evidence="4">
    <location>
        <begin position="254"/>
        <end position="276"/>
    </location>
</feature>
<feature type="transmembrane region" description="Helical" evidence="4">
    <location>
        <begin position="395"/>
        <end position="414"/>
    </location>
</feature>
<feature type="region of interest" description="Disordered" evidence="3">
    <location>
        <begin position="115"/>
        <end position="136"/>
    </location>
</feature>
<dbReference type="InterPro" id="IPR037185">
    <property type="entry name" value="EmrE-like"/>
</dbReference>
<evidence type="ECO:0000259" key="5">
    <source>
        <dbReference type="Pfam" id="PF00892"/>
    </source>
</evidence>
<feature type="coiled-coil region" evidence="2">
    <location>
        <begin position="17"/>
        <end position="66"/>
    </location>
</feature>
<feature type="transmembrane region" description="Helical" evidence="4">
    <location>
        <begin position="495"/>
        <end position="515"/>
    </location>
</feature>
<evidence type="ECO:0000313" key="7">
    <source>
        <dbReference type="Proteomes" id="UP001442494"/>
    </source>
</evidence>
<dbReference type="PANTHER" id="PTHR22911:SF137">
    <property type="entry name" value="SOLUTE CARRIER FAMILY 35 MEMBER G2-RELATED"/>
    <property type="match status" value="1"/>
</dbReference>
<dbReference type="PANTHER" id="PTHR22911">
    <property type="entry name" value="ACYL-MALONYL CONDENSING ENZYME-RELATED"/>
    <property type="match status" value="1"/>
</dbReference>
<feature type="transmembrane region" description="Helical" evidence="4">
    <location>
        <begin position="426"/>
        <end position="448"/>
    </location>
</feature>
<keyword evidence="7" id="KW-1185">Reference proteome</keyword>
<feature type="region of interest" description="Disordered" evidence="3">
    <location>
        <begin position="208"/>
        <end position="247"/>
    </location>
</feature>
<protein>
    <submittedName>
        <fullName evidence="6">EamA family transporter</fullName>
    </submittedName>
</protein>
<organism evidence="6 7">
    <name type="scientific">Funiculus sociatus GB2-A5</name>
    <dbReference type="NCBI Taxonomy" id="2933946"/>
    <lineage>
        <taxon>Bacteria</taxon>
        <taxon>Bacillati</taxon>
        <taxon>Cyanobacteriota</taxon>
        <taxon>Cyanophyceae</taxon>
        <taxon>Coleofasciculales</taxon>
        <taxon>Coleofasciculaceae</taxon>
        <taxon>Funiculus</taxon>
    </lineage>
</organism>
<evidence type="ECO:0000313" key="6">
    <source>
        <dbReference type="EMBL" id="MEP0866152.1"/>
    </source>
</evidence>
<feature type="transmembrane region" description="Helical" evidence="4">
    <location>
        <begin position="527"/>
        <end position="546"/>
    </location>
</feature>
<feature type="compositionally biased region" description="Basic and acidic residues" evidence="3">
    <location>
        <begin position="210"/>
        <end position="225"/>
    </location>
</feature>
<dbReference type="SUPFAM" id="SSF103481">
    <property type="entry name" value="Multidrug resistance efflux transporter EmrE"/>
    <property type="match status" value="2"/>
</dbReference>
<evidence type="ECO:0000256" key="4">
    <source>
        <dbReference type="SAM" id="Phobius"/>
    </source>
</evidence>
<feature type="transmembrane region" description="Helical" evidence="4">
    <location>
        <begin position="460"/>
        <end position="483"/>
    </location>
</feature>
<dbReference type="EMBL" id="JAMPKK010000038">
    <property type="protein sequence ID" value="MEP0866152.1"/>
    <property type="molecule type" value="Genomic_DNA"/>
</dbReference>
<keyword evidence="4" id="KW-1133">Transmembrane helix</keyword>
<reference evidence="6 7" key="1">
    <citation type="submission" date="2022-04" db="EMBL/GenBank/DDBJ databases">
        <title>Positive selection, recombination, and allopatry shape intraspecific diversity of widespread and dominant cyanobacteria.</title>
        <authorList>
            <person name="Wei J."/>
            <person name="Shu W."/>
            <person name="Hu C."/>
        </authorList>
    </citation>
    <scope>NUCLEOTIDE SEQUENCE [LARGE SCALE GENOMIC DNA]</scope>
    <source>
        <strain evidence="6 7">GB2-A5</strain>
    </source>
</reference>
<dbReference type="Proteomes" id="UP001442494">
    <property type="component" value="Unassembled WGS sequence"/>
</dbReference>
<evidence type="ECO:0000256" key="2">
    <source>
        <dbReference type="SAM" id="Coils"/>
    </source>
</evidence>
<dbReference type="Pfam" id="PF00892">
    <property type="entry name" value="EamA"/>
    <property type="match status" value="1"/>
</dbReference>
<evidence type="ECO:0000256" key="3">
    <source>
        <dbReference type="SAM" id="MobiDB-lite"/>
    </source>
</evidence>
<sequence length="587" mass="64003">MVQLDNDQPEKYGKGDSTAAENLLRAMIQELENLQQNLIVQLNQDVERLQAEKSRLIAEIDNLQTQRQQLPSSLQDPPSQEQGAQQQYLVSQLTQALAEHLQEILMQRLSQQSGSSYRPLSGSAGDNLSPSPNEYNESANRILASLDTTLRTTFKTLQQDISSYQSSFSQQLSRMHSLEQQGEAILEALVNRLNDQLKLQASALPLIQPSDRENVTEPERDRQRLPEASPIPLQIPGAPLPLSRQTKPTSQNQLGLLLVLISTVALSIHNVVVQVVGRESNIFGAFLFGGFIKLNLGNSLLILWLRMIVVLPLMAIFATGLYPNVWRDIRKFLFDPNRRGLLTVVGSGFFLFLSQVLIYIAISQIGPGVAVTILFMYPLVTVPLAWLFFGDRPTLLRVGVMIAISVGVILAAFPKIFPAGGTGVPGISPVGVGTAAVSGIAFALYLIFMQLGFKRLHPVPVSLIQFSTIFVLSSLSLMLPLPGNFAVQLIPDRRFGLIIGGVVLGILTLVGYLLNNFGVRFLGAARASIVASSGPVLTAVLAFVIIPSAQNALQPISITGILLVTLGVFALSFERLLVQNKPQQPAK</sequence>
<feature type="domain" description="EamA" evidence="5">
    <location>
        <begin position="431"/>
        <end position="572"/>
    </location>
</feature>
<comment type="similarity">
    <text evidence="1">Belongs to the EamA transporter family.</text>
</comment>
<evidence type="ECO:0000256" key="1">
    <source>
        <dbReference type="ARBA" id="ARBA00007362"/>
    </source>
</evidence>
<accession>A0ABV0JU20</accession>
<feature type="transmembrane region" description="Helical" evidence="4">
    <location>
        <begin position="341"/>
        <end position="362"/>
    </location>
</feature>
<feature type="transmembrane region" description="Helical" evidence="4">
    <location>
        <begin position="368"/>
        <end position="388"/>
    </location>
</feature>
<dbReference type="RefSeq" id="WP_190425760.1">
    <property type="nucleotide sequence ID" value="NZ_JAMPKK010000038.1"/>
</dbReference>
<comment type="caution">
    <text evidence="6">The sequence shown here is derived from an EMBL/GenBank/DDBJ whole genome shotgun (WGS) entry which is preliminary data.</text>
</comment>
<name>A0ABV0JU20_9CYAN</name>
<keyword evidence="4" id="KW-0812">Transmembrane</keyword>
<feature type="transmembrane region" description="Helical" evidence="4">
    <location>
        <begin position="552"/>
        <end position="573"/>
    </location>
</feature>
<feature type="transmembrane region" description="Helical" evidence="4">
    <location>
        <begin position="296"/>
        <end position="321"/>
    </location>
</feature>
<proteinExistence type="inferred from homology"/>